<dbReference type="OrthoDB" id="769613at2759"/>
<feature type="compositionally biased region" description="Low complexity" evidence="1">
    <location>
        <begin position="477"/>
        <end position="489"/>
    </location>
</feature>
<dbReference type="InterPro" id="IPR033334">
    <property type="entry name" value="LNG1/2"/>
</dbReference>
<feature type="region of interest" description="Disordered" evidence="1">
    <location>
        <begin position="438"/>
        <end position="527"/>
    </location>
</feature>
<evidence type="ECO:0000313" key="3">
    <source>
        <dbReference type="EMBL" id="KAJ1697563.1"/>
    </source>
</evidence>
<dbReference type="EMBL" id="JAMQYH010000002">
    <property type="protein sequence ID" value="KAJ1697563.1"/>
    <property type="molecule type" value="Genomic_DNA"/>
</dbReference>
<protein>
    <recommendedName>
        <fullName evidence="2">DUF4378 domain-containing protein</fullName>
    </recommendedName>
</protein>
<dbReference type="GO" id="GO:0051513">
    <property type="term" value="P:regulation of monopolar cell growth"/>
    <property type="evidence" value="ECO:0007669"/>
    <property type="project" value="InterPro"/>
</dbReference>
<comment type="caution">
    <text evidence="3">The sequence shown here is derived from an EMBL/GenBank/DDBJ whole genome shotgun (WGS) entry which is preliminary data.</text>
</comment>
<dbReference type="Proteomes" id="UP001151287">
    <property type="component" value="Unassembled WGS sequence"/>
</dbReference>
<sequence length="828" mass="93249">MMFPEENSELEKQMGCMAGLFQIFDRGNLLSGRRFNRHSQKRLPSGACKSILRERMYFGKVTRENCALNWLCNASLKGRENPVEQKKSSQQAILEKTLSKSLTENSSLSMESSRPSCSSSSCSSFSSANEVFFTEKLSKETPRPKTAPCYSDFRNIVKESINREPNAGMTVKTTPKEEMPKNVLKHKDSPRPLLVSKSSDGTYVISIDRSINYEYELKCNSYYTSRFSCDGRELQNRVNMGPKDSTKPSTGLRDLPRLSLDSRKESLTTGGTYDSPGHRRSNSLIARLMGLDLFPDTVENGNASKLETSNPVESLRNRRDNCLSNFSKSSMRESYVPNLLNPTLVVKTNTPMRVDTESAPWIRQEKISNKMMASEIENRFQKINLHAKELLQIKRGDESPRSVDSPIVIMKPAKYGTRTTNAASCHVNPTAGLIALHKLQSGSSEERRKPSASSPKTRDRNQGTKLKQSSREDGANSPRTSPSSPRISPKNSDLDRKSRPSSPSSPRRNLVSDSGSPRSKVKPKSFQTKITLGQKSAEVDFTDPFRPQLQEKILDKETAVVSPVSVLIPSFYHDELTPVKRLSDSFRDGETCTSEESWNPASLPDTPPSIQIKSENIETLIQKLEQLSSANDEVPCGDPTIPYKPENLEHEYIKEILAASGLLHKDLSSFMQPQQAEYPINPDLFFVLEQTKSANKIHRKLTFDLVNEIIGEMLEQRTFPMVSSERYACVKNLGGEQLLEELCTKIDKIQKEVITAGSDGTDENEDDNCEISSEEAIRQMRGWDKFNTELQGMALEIERSVFKDLVDELIELESSEIIKQRKIRRQLF</sequence>
<evidence type="ECO:0000259" key="2">
    <source>
        <dbReference type="Pfam" id="PF14309"/>
    </source>
</evidence>
<accession>A0A9Q0CPH3</accession>
<evidence type="ECO:0000313" key="4">
    <source>
        <dbReference type="Proteomes" id="UP001151287"/>
    </source>
</evidence>
<dbReference type="AlphaFoldDB" id="A0A9Q0CPH3"/>
<keyword evidence="4" id="KW-1185">Reference proteome</keyword>
<organism evidence="3 4">
    <name type="scientific">Rhynchospora breviuscula</name>
    <dbReference type="NCBI Taxonomy" id="2022672"/>
    <lineage>
        <taxon>Eukaryota</taxon>
        <taxon>Viridiplantae</taxon>
        <taxon>Streptophyta</taxon>
        <taxon>Embryophyta</taxon>
        <taxon>Tracheophyta</taxon>
        <taxon>Spermatophyta</taxon>
        <taxon>Magnoliopsida</taxon>
        <taxon>Liliopsida</taxon>
        <taxon>Poales</taxon>
        <taxon>Cyperaceae</taxon>
        <taxon>Cyperoideae</taxon>
        <taxon>Rhynchosporeae</taxon>
        <taxon>Rhynchospora</taxon>
    </lineage>
</organism>
<reference evidence="3" key="1">
    <citation type="journal article" date="2022" name="Cell">
        <title>Repeat-based holocentromeres influence genome architecture and karyotype evolution.</title>
        <authorList>
            <person name="Hofstatter P.G."/>
            <person name="Thangavel G."/>
            <person name="Lux T."/>
            <person name="Neumann P."/>
            <person name="Vondrak T."/>
            <person name="Novak P."/>
            <person name="Zhang M."/>
            <person name="Costa L."/>
            <person name="Castellani M."/>
            <person name="Scott A."/>
            <person name="Toegelov H."/>
            <person name="Fuchs J."/>
            <person name="Mata-Sucre Y."/>
            <person name="Dias Y."/>
            <person name="Vanzela A.L.L."/>
            <person name="Huettel B."/>
            <person name="Almeida C.C.S."/>
            <person name="Simkova H."/>
            <person name="Souza G."/>
            <person name="Pedrosa-Harand A."/>
            <person name="Macas J."/>
            <person name="Mayer K.F.X."/>
            <person name="Houben A."/>
            <person name="Marques A."/>
        </authorList>
    </citation>
    <scope>NUCLEOTIDE SEQUENCE</scope>
    <source>
        <strain evidence="3">RhyBre1mFocal</strain>
    </source>
</reference>
<dbReference type="PANTHER" id="PTHR31680">
    <property type="entry name" value="LONGIFOLIA PROTEIN"/>
    <property type="match status" value="1"/>
</dbReference>
<name>A0A9Q0CPH3_9POAL</name>
<evidence type="ECO:0000256" key="1">
    <source>
        <dbReference type="SAM" id="MobiDB-lite"/>
    </source>
</evidence>
<dbReference type="InterPro" id="IPR025486">
    <property type="entry name" value="DUF4378"/>
</dbReference>
<gene>
    <name evidence="3" type="ORF">LUZ63_006075</name>
</gene>
<proteinExistence type="predicted"/>
<feature type="domain" description="DUF4378" evidence="2">
    <location>
        <begin position="649"/>
        <end position="808"/>
    </location>
</feature>
<feature type="compositionally biased region" description="Basic and acidic residues" evidence="1">
    <location>
        <begin position="254"/>
        <end position="266"/>
    </location>
</feature>
<dbReference type="PANTHER" id="PTHR31680:SF4">
    <property type="entry name" value="LONGIFOLIA PROTEIN"/>
    <property type="match status" value="1"/>
</dbReference>
<dbReference type="Pfam" id="PF14309">
    <property type="entry name" value="DUF4378"/>
    <property type="match status" value="1"/>
</dbReference>
<feature type="region of interest" description="Disordered" evidence="1">
    <location>
        <begin position="237"/>
        <end position="280"/>
    </location>
</feature>